<protein>
    <submittedName>
        <fullName evidence="2">IS3 family transposase</fullName>
    </submittedName>
</protein>
<reference evidence="2 3" key="1">
    <citation type="submission" date="2019-10" db="EMBL/GenBank/DDBJ databases">
        <title>Draft whole-genome sequence of the purple nonsulfur photosynthetic bacterium Roseospira navarrensis DSM 15114.</title>
        <authorList>
            <person name="Kyndt J.A."/>
            <person name="Meyer T.E."/>
        </authorList>
    </citation>
    <scope>NUCLEOTIDE SEQUENCE [LARGE SCALE GENOMIC DNA]</scope>
    <source>
        <strain evidence="2 3">DSM 15114</strain>
    </source>
</reference>
<evidence type="ECO:0000313" key="2">
    <source>
        <dbReference type="EMBL" id="MQX38319.1"/>
    </source>
</evidence>
<feature type="domain" description="HTH-like" evidence="1">
    <location>
        <begin position="4"/>
        <end position="51"/>
    </location>
</feature>
<dbReference type="EMBL" id="WIVE01000088">
    <property type="protein sequence ID" value="MQX38319.1"/>
    <property type="molecule type" value="Genomic_DNA"/>
</dbReference>
<name>A0A7X2D4D8_9PROT</name>
<dbReference type="Pfam" id="PF13276">
    <property type="entry name" value="HTH_21"/>
    <property type="match status" value="1"/>
</dbReference>
<accession>A0A7X2D4D8</accession>
<evidence type="ECO:0000259" key="1">
    <source>
        <dbReference type="Pfam" id="PF13276"/>
    </source>
</evidence>
<feature type="non-terminal residue" evidence="2">
    <location>
        <position position="51"/>
    </location>
</feature>
<evidence type="ECO:0000313" key="3">
    <source>
        <dbReference type="Proteomes" id="UP000434582"/>
    </source>
</evidence>
<organism evidence="2 3">
    <name type="scientific">Roseospira navarrensis</name>
    <dbReference type="NCBI Taxonomy" id="140058"/>
    <lineage>
        <taxon>Bacteria</taxon>
        <taxon>Pseudomonadati</taxon>
        <taxon>Pseudomonadota</taxon>
        <taxon>Alphaproteobacteria</taxon>
        <taxon>Rhodospirillales</taxon>
        <taxon>Rhodospirillaceae</taxon>
        <taxon>Roseospira</taxon>
    </lineage>
</organism>
<dbReference type="AlphaFoldDB" id="A0A7X2D4D8"/>
<comment type="caution">
    <text evidence="2">The sequence shown here is derived from an EMBL/GenBank/DDBJ whole genome shotgun (WGS) entry which is preliminary data.</text>
</comment>
<dbReference type="Proteomes" id="UP000434582">
    <property type="component" value="Unassembled WGS sequence"/>
</dbReference>
<keyword evidence="3" id="KW-1185">Reference proteome</keyword>
<sequence length="51" mass="6032">MRVEIRRVWDENFGVSGADKVWRQLRREGLEVARCTVERLMRDMGLQGAVR</sequence>
<proteinExistence type="predicted"/>
<gene>
    <name evidence="2" type="ORF">GHC57_17520</name>
</gene>
<dbReference type="InterPro" id="IPR025948">
    <property type="entry name" value="HTH-like_dom"/>
</dbReference>